<protein>
    <submittedName>
        <fullName evidence="2">ATP-dependent endonuclease</fullName>
    </submittedName>
</protein>
<dbReference type="GO" id="GO:0004519">
    <property type="term" value="F:endonuclease activity"/>
    <property type="evidence" value="ECO:0007669"/>
    <property type="project" value="UniProtKB-KW"/>
</dbReference>
<keyword evidence="2" id="KW-0255">Endonuclease</keyword>
<reference evidence="3" key="1">
    <citation type="journal article" date="2019" name="Int. J. Syst. Evol. Microbiol.">
        <title>The Global Catalogue of Microorganisms (GCM) 10K type strain sequencing project: providing services to taxonomists for standard genome sequencing and annotation.</title>
        <authorList>
            <consortium name="The Broad Institute Genomics Platform"/>
            <consortium name="The Broad Institute Genome Sequencing Center for Infectious Disease"/>
            <person name="Wu L."/>
            <person name="Ma J."/>
        </authorList>
    </citation>
    <scope>NUCLEOTIDE SEQUENCE [LARGE SCALE GENOMIC DNA]</scope>
    <source>
        <strain evidence="3">CCUG 62953</strain>
    </source>
</reference>
<keyword evidence="2" id="KW-0540">Nuclease</keyword>
<dbReference type="RefSeq" id="WP_386806013.1">
    <property type="nucleotide sequence ID" value="NZ_JBHTMU010000050.1"/>
</dbReference>
<dbReference type="InterPro" id="IPR041685">
    <property type="entry name" value="AAA_GajA/Old/RecF-like"/>
</dbReference>
<sequence>MKLREVGARCFRTLEDLKITFEDNYCTLSGRNNAGKTAIVKIIRHFLDDEDRPYFHAENSLSFDRDHTQWSDTEEMEISLRLELDRHDDAEVFYVVDKFSSKPIEGDTAHVMLAEKFLKSGGSQIKCSVNENELDSQNSSEISKKLKSAANLVVHNSTAPHRRLYFFSGEMTEVLESHFSQEDRKKIQDAEKNLSNKVKSAARQHKEELSQLLGRLGENYEVELTTLDRGGSSRFPLNVKLNDKSVDANLGGWGSGTQNRTRVLISVLEADRIRKSQAAENRSTPVVIVEEPESFLHPSAQAEFGKVLNNLAEDFGIQIVTTTHSPYMLNQNNPGANLLLERRVIRKKLKETTQIKASGDDWMLPFADNLGVVSDEFIPWKKIIGSANSRILLVEGEIDVEYLEFIRQNYPDIYHLPEDVQIVSYGGKDALKNTQVLQFMISRLDKAYITFDLDAKHEVVKKLQSIGLTEEADYCAIGLDKPGQECIEGLLPQSLLAEVYAENVEDIMALGSASSAAKKSAKGNLKKASLEKFKAGTLKSSQIPEMAKLLKKIAKSF</sequence>
<evidence type="ECO:0000313" key="3">
    <source>
        <dbReference type="Proteomes" id="UP001597135"/>
    </source>
</evidence>
<dbReference type="PANTHER" id="PTHR43581">
    <property type="entry name" value="ATP/GTP PHOSPHATASE"/>
    <property type="match status" value="1"/>
</dbReference>
<evidence type="ECO:0000259" key="1">
    <source>
        <dbReference type="Pfam" id="PF13175"/>
    </source>
</evidence>
<comment type="caution">
    <text evidence="2">The sequence shown here is derived from an EMBL/GenBank/DDBJ whole genome shotgun (WGS) entry which is preliminary data.</text>
</comment>
<gene>
    <name evidence="2" type="ORF">ACFQ4E_18525</name>
</gene>
<organism evidence="2 3">
    <name type="scientific">Litorisediminicola beolgyonensis</name>
    <dbReference type="NCBI Taxonomy" id="1173614"/>
    <lineage>
        <taxon>Bacteria</taxon>
        <taxon>Pseudomonadati</taxon>
        <taxon>Pseudomonadota</taxon>
        <taxon>Alphaproteobacteria</taxon>
        <taxon>Rhodobacterales</taxon>
        <taxon>Paracoccaceae</taxon>
        <taxon>Litorisediminicola</taxon>
    </lineage>
</organism>
<proteinExistence type="predicted"/>
<dbReference type="Proteomes" id="UP001597135">
    <property type="component" value="Unassembled WGS sequence"/>
</dbReference>
<dbReference type="Pfam" id="PF13175">
    <property type="entry name" value="AAA_15"/>
    <property type="match status" value="1"/>
</dbReference>
<dbReference type="Gene3D" id="3.40.50.300">
    <property type="entry name" value="P-loop containing nucleotide triphosphate hydrolases"/>
    <property type="match status" value="1"/>
</dbReference>
<accession>A0ABW3ZNN5</accession>
<name>A0ABW3ZNN5_9RHOB</name>
<dbReference type="InterPro" id="IPR027417">
    <property type="entry name" value="P-loop_NTPase"/>
</dbReference>
<keyword evidence="2" id="KW-0378">Hydrolase</keyword>
<feature type="domain" description="Endonuclease GajA/Old nuclease/RecF-like AAA" evidence="1">
    <location>
        <begin position="1"/>
        <end position="328"/>
    </location>
</feature>
<dbReference type="InterPro" id="IPR051396">
    <property type="entry name" value="Bact_Antivir_Def_Nuclease"/>
</dbReference>
<dbReference type="SUPFAM" id="SSF52540">
    <property type="entry name" value="P-loop containing nucleoside triphosphate hydrolases"/>
    <property type="match status" value="1"/>
</dbReference>
<keyword evidence="3" id="KW-1185">Reference proteome</keyword>
<dbReference type="EMBL" id="JBHTMU010000050">
    <property type="protein sequence ID" value="MFD1344432.1"/>
    <property type="molecule type" value="Genomic_DNA"/>
</dbReference>
<evidence type="ECO:0000313" key="2">
    <source>
        <dbReference type="EMBL" id="MFD1344432.1"/>
    </source>
</evidence>
<dbReference type="PANTHER" id="PTHR43581:SF4">
    <property type="entry name" value="ATP_GTP PHOSPHATASE"/>
    <property type="match status" value="1"/>
</dbReference>